<dbReference type="AlphaFoldDB" id="Q0EWB2"/>
<dbReference type="InterPro" id="IPR001387">
    <property type="entry name" value="Cro/C1-type_HTH"/>
</dbReference>
<dbReference type="Gene3D" id="1.10.260.40">
    <property type="entry name" value="lambda repressor-like DNA-binding domains"/>
    <property type="match status" value="1"/>
</dbReference>
<dbReference type="OrthoDB" id="6064795at2"/>
<name>Q0EWB2_9PROT</name>
<dbReference type="HOGENOM" id="CLU_147807_0_0_0"/>
<sequence length="109" mass="11881">MSEAWIIVLRKACKINSQAAVATQIGMSPAVVNQVLKGTYNGRLDNVQKRVEGALMGITVDCPVIGDIPLNRCIENQSRPFAATNPLRVMLHRACKTCRNNRNTGGSDE</sequence>
<dbReference type="CDD" id="cd00093">
    <property type="entry name" value="HTH_XRE"/>
    <property type="match status" value="1"/>
</dbReference>
<dbReference type="eggNOG" id="ENOG5032Z15">
    <property type="taxonomic scope" value="Bacteria"/>
</dbReference>
<gene>
    <name evidence="1" type="ORF">SPV1_02938</name>
</gene>
<dbReference type="InterPro" id="IPR010982">
    <property type="entry name" value="Lambda_DNA-bd_dom_sf"/>
</dbReference>
<dbReference type="GO" id="GO:0003677">
    <property type="term" value="F:DNA binding"/>
    <property type="evidence" value="ECO:0007669"/>
    <property type="project" value="InterPro"/>
</dbReference>
<organism evidence="1 2">
    <name type="scientific">Mariprofundus ferrooxydans PV-1</name>
    <dbReference type="NCBI Taxonomy" id="314345"/>
    <lineage>
        <taxon>Bacteria</taxon>
        <taxon>Pseudomonadati</taxon>
        <taxon>Pseudomonadota</taxon>
        <taxon>Candidatius Mariprofundia</taxon>
        <taxon>Mariprofundales</taxon>
        <taxon>Mariprofundaceae</taxon>
        <taxon>Mariprofundus</taxon>
    </lineage>
</organism>
<accession>Q0EWB2</accession>
<dbReference type="RefSeq" id="WP_009850885.1">
    <property type="nucleotide sequence ID" value="NZ_DS022295.1"/>
</dbReference>
<evidence type="ECO:0000313" key="2">
    <source>
        <dbReference type="Proteomes" id="UP000005297"/>
    </source>
</evidence>
<dbReference type="InParanoid" id="Q0EWB2"/>
<proteinExistence type="predicted"/>
<dbReference type="EMBL" id="AATS01000021">
    <property type="protein sequence ID" value="EAU53559.1"/>
    <property type="molecule type" value="Genomic_DNA"/>
</dbReference>
<reference evidence="1 2" key="1">
    <citation type="submission" date="2006-09" db="EMBL/GenBank/DDBJ databases">
        <authorList>
            <person name="Emerson D."/>
            <person name="Ferriera S."/>
            <person name="Johnson J."/>
            <person name="Kravitz S."/>
            <person name="Halpern A."/>
            <person name="Remington K."/>
            <person name="Beeson K."/>
            <person name="Tran B."/>
            <person name="Rogers Y.-H."/>
            <person name="Friedman R."/>
            <person name="Venter J.C."/>
        </authorList>
    </citation>
    <scope>NUCLEOTIDE SEQUENCE [LARGE SCALE GENOMIC DNA]</scope>
    <source>
        <strain evidence="1 2">PV-1</strain>
    </source>
</reference>
<dbReference type="Proteomes" id="UP000005297">
    <property type="component" value="Unassembled WGS sequence"/>
</dbReference>
<protein>
    <submittedName>
        <fullName evidence="1">Uncharacterized protein</fullName>
    </submittedName>
</protein>
<comment type="caution">
    <text evidence="1">The sequence shown here is derived from an EMBL/GenBank/DDBJ whole genome shotgun (WGS) entry which is preliminary data.</text>
</comment>
<evidence type="ECO:0000313" key="1">
    <source>
        <dbReference type="EMBL" id="EAU53559.1"/>
    </source>
</evidence>
<keyword evidence="2" id="KW-1185">Reference proteome</keyword>
<dbReference type="STRING" id="314344.AL013_10400"/>